<dbReference type="AlphaFoldDB" id="A0A9D4N2J1"/>
<name>A0A9D4N2J1_DREPO</name>
<comment type="caution">
    <text evidence="1">The sequence shown here is derived from an EMBL/GenBank/DDBJ whole genome shotgun (WGS) entry which is preliminary data.</text>
</comment>
<reference evidence="1" key="1">
    <citation type="journal article" date="2019" name="bioRxiv">
        <title>The Genome of the Zebra Mussel, Dreissena polymorpha: A Resource for Invasive Species Research.</title>
        <authorList>
            <person name="McCartney M.A."/>
            <person name="Auch B."/>
            <person name="Kono T."/>
            <person name="Mallez S."/>
            <person name="Zhang Y."/>
            <person name="Obille A."/>
            <person name="Becker A."/>
            <person name="Abrahante J.E."/>
            <person name="Garbe J."/>
            <person name="Badalamenti J.P."/>
            <person name="Herman A."/>
            <person name="Mangelson H."/>
            <person name="Liachko I."/>
            <person name="Sullivan S."/>
            <person name="Sone E.D."/>
            <person name="Koren S."/>
            <person name="Silverstein K.A.T."/>
            <person name="Beckman K.B."/>
            <person name="Gohl D.M."/>
        </authorList>
    </citation>
    <scope>NUCLEOTIDE SEQUENCE</scope>
    <source>
        <strain evidence="1">Duluth1</strain>
        <tissue evidence="1">Whole animal</tissue>
    </source>
</reference>
<sequence length="230" mass="25564">MKEHLPLDRVPYHRILCGFRCQDRTTLDQHVTRYARQAAEERKLGPVNYAAILRKSENPIFVTEVCLIPCGNDSDTEDPFEDQGATVQEAKGLLSWPFVGNQHTGQFSGEPTFPTFPAHRDHQPPRPVLASPPNVPAQYVFQPLQMISTPTGHGSSASTPLLDETPFGGLIAEFERFLEEPFRGTKRATPSDECTGIPSQKVSIMADSSTQTELTEEFRQRIQEAATGGR</sequence>
<keyword evidence="2" id="KW-1185">Reference proteome</keyword>
<protein>
    <submittedName>
        <fullName evidence="1">Uncharacterized protein</fullName>
    </submittedName>
</protein>
<proteinExistence type="predicted"/>
<dbReference type="EMBL" id="JAIWYP010000001">
    <property type="protein sequence ID" value="KAH3888472.1"/>
    <property type="molecule type" value="Genomic_DNA"/>
</dbReference>
<accession>A0A9D4N2J1</accession>
<evidence type="ECO:0000313" key="2">
    <source>
        <dbReference type="Proteomes" id="UP000828390"/>
    </source>
</evidence>
<reference evidence="1" key="2">
    <citation type="submission" date="2020-11" db="EMBL/GenBank/DDBJ databases">
        <authorList>
            <person name="McCartney M.A."/>
            <person name="Auch B."/>
            <person name="Kono T."/>
            <person name="Mallez S."/>
            <person name="Becker A."/>
            <person name="Gohl D.M."/>
            <person name="Silverstein K.A.T."/>
            <person name="Koren S."/>
            <person name="Bechman K.B."/>
            <person name="Herman A."/>
            <person name="Abrahante J.E."/>
            <person name="Garbe J."/>
        </authorList>
    </citation>
    <scope>NUCLEOTIDE SEQUENCE</scope>
    <source>
        <strain evidence="1">Duluth1</strain>
        <tissue evidence="1">Whole animal</tissue>
    </source>
</reference>
<gene>
    <name evidence="1" type="ORF">DPMN_012507</name>
</gene>
<evidence type="ECO:0000313" key="1">
    <source>
        <dbReference type="EMBL" id="KAH3888472.1"/>
    </source>
</evidence>
<dbReference type="Proteomes" id="UP000828390">
    <property type="component" value="Unassembled WGS sequence"/>
</dbReference>
<organism evidence="1 2">
    <name type="scientific">Dreissena polymorpha</name>
    <name type="common">Zebra mussel</name>
    <name type="synonym">Mytilus polymorpha</name>
    <dbReference type="NCBI Taxonomy" id="45954"/>
    <lineage>
        <taxon>Eukaryota</taxon>
        <taxon>Metazoa</taxon>
        <taxon>Spiralia</taxon>
        <taxon>Lophotrochozoa</taxon>
        <taxon>Mollusca</taxon>
        <taxon>Bivalvia</taxon>
        <taxon>Autobranchia</taxon>
        <taxon>Heteroconchia</taxon>
        <taxon>Euheterodonta</taxon>
        <taxon>Imparidentia</taxon>
        <taxon>Neoheterodontei</taxon>
        <taxon>Myida</taxon>
        <taxon>Dreissenoidea</taxon>
        <taxon>Dreissenidae</taxon>
        <taxon>Dreissena</taxon>
    </lineage>
</organism>